<name>X1EP13_9ZZZZ</name>
<gene>
    <name evidence="1" type="ORF">S01H4_55982</name>
</gene>
<proteinExistence type="predicted"/>
<dbReference type="AlphaFoldDB" id="X1EP13"/>
<sequence>IMPVTAKAFSIMPKNALMAIITDLNDAGTTVKCALYTDAAAPTEGMADKSALDGVCTEVAQAGEYTTGGKALTTKAVTEDARVTKFDADSPEWADSTITAMYAVLYEGTENLLIWIDFGENKSSENGTFKIDFAEAGIFTITVAE</sequence>
<evidence type="ECO:0000313" key="1">
    <source>
        <dbReference type="EMBL" id="GAH10393.1"/>
    </source>
</evidence>
<feature type="non-terminal residue" evidence="1">
    <location>
        <position position="1"/>
    </location>
</feature>
<accession>X1EP13</accession>
<dbReference type="EMBL" id="BART01032387">
    <property type="protein sequence ID" value="GAH10393.1"/>
    <property type="molecule type" value="Genomic_DNA"/>
</dbReference>
<organism evidence="1">
    <name type="scientific">marine sediment metagenome</name>
    <dbReference type="NCBI Taxonomy" id="412755"/>
    <lineage>
        <taxon>unclassified sequences</taxon>
        <taxon>metagenomes</taxon>
        <taxon>ecological metagenomes</taxon>
    </lineage>
</organism>
<evidence type="ECO:0008006" key="2">
    <source>
        <dbReference type="Google" id="ProtNLM"/>
    </source>
</evidence>
<protein>
    <recommendedName>
        <fullName evidence="2">Phage tail protein</fullName>
    </recommendedName>
</protein>
<reference evidence="1" key="1">
    <citation type="journal article" date="2014" name="Front. Microbiol.">
        <title>High frequency of phylogenetically diverse reductive dehalogenase-homologous genes in deep subseafloor sedimentary metagenomes.</title>
        <authorList>
            <person name="Kawai M."/>
            <person name="Futagami T."/>
            <person name="Toyoda A."/>
            <person name="Takaki Y."/>
            <person name="Nishi S."/>
            <person name="Hori S."/>
            <person name="Arai W."/>
            <person name="Tsubouchi T."/>
            <person name="Morono Y."/>
            <person name="Uchiyama I."/>
            <person name="Ito T."/>
            <person name="Fujiyama A."/>
            <person name="Inagaki F."/>
            <person name="Takami H."/>
        </authorList>
    </citation>
    <scope>NUCLEOTIDE SEQUENCE</scope>
    <source>
        <strain evidence="1">Expedition CK06-06</strain>
    </source>
</reference>
<comment type="caution">
    <text evidence="1">The sequence shown here is derived from an EMBL/GenBank/DDBJ whole genome shotgun (WGS) entry which is preliminary data.</text>
</comment>